<evidence type="ECO:0000256" key="3">
    <source>
        <dbReference type="ARBA" id="ARBA00023134"/>
    </source>
</evidence>
<evidence type="ECO:0000313" key="6">
    <source>
        <dbReference type="Proteomes" id="UP000694551"/>
    </source>
</evidence>
<dbReference type="PANTHER" id="PTHR10903:SF73">
    <property type="entry name" value="GTPASE IMAP FAMILY MEMBER 8"/>
    <property type="match status" value="1"/>
</dbReference>
<feature type="domain" description="AIG1-type G" evidence="4">
    <location>
        <begin position="32"/>
        <end position="225"/>
    </location>
</feature>
<dbReference type="AlphaFoldDB" id="A0A8D0FVP0"/>
<evidence type="ECO:0000256" key="1">
    <source>
        <dbReference type="ARBA" id="ARBA00008535"/>
    </source>
</evidence>
<keyword evidence="6" id="KW-1185">Reference proteome</keyword>
<reference evidence="5" key="1">
    <citation type="submission" date="2025-08" db="UniProtKB">
        <authorList>
            <consortium name="Ensembl"/>
        </authorList>
    </citation>
    <scope>IDENTIFICATION</scope>
</reference>
<evidence type="ECO:0000313" key="5">
    <source>
        <dbReference type="Ensembl" id="ENSSOCP00000020788.1"/>
    </source>
</evidence>
<dbReference type="PANTHER" id="PTHR10903">
    <property type="entry name" value="GTPASE, IMAP FAMILY MEMBER-RELATED"/>
    <property type="match status" value="1"/>
</dbReference>
<protein>
    <recommendedName>
        <fullName evidence="4">AIG1-type G domain-containing protein</fullName>
    </recommendedName>
</protein>
<reference evidence="5" key="2">
    <citation type="submission" date="2025-09" db="UniProtKB">
        <authorList>
            <consortium name="Ensembl"/>
        </authorList>
    </citation>
    <scope>IDENTIFICATION</scope>
</reference>
<accession>A0A8D0FVP0</accession>
<dbReference type="Ensembl" id="ENSSOCT00000021309.1">
    <property type="protein sequence ID" value="ENSSOCP00000020788.1"/>
    <property type="gene ID" value="ENSSOCG00000015504.1"/>
</dbReference>
<dbReference type="PROSITE" id="PS51720">
    <property type="entry name" value="G_AIG1"/>
    <property type="match status" value="1"/>
</dbReference>
<organism evidence="5 6">
    <name type="scientific">Strix occidentalis caurina</name>
    <name type="common">northern spotted owl</name>
    <dbReference type="NCBI Taxonomy" id="311401"/>
    <lineage>
        <taxon>Eukaryota</taxon>
        <taxon>Metazoa</taxon>
        <taxon>Chordata</taxon>
        <taxon>Craniata</taxon>
        <taxon>Vertebrata</taxon>
        <taxon>Euteleostomi</taxon>
        <taxon>Archelosauria</taxon>
        <taxon>Archosauria</taxon>
        <taxon>Dinosauria</taxon>
        <taxon>Saurischia</taxon>
        <taxon>Theropoda</taxon>
        <taxon>Coelurosauria</taxon>
        <taxon>Aves</taxon>
        <taxon>Neognathae</taxon>
        <taxon>Neoaves</taxon>
        <taxon>Telluraves</taxon>
        <taxon>Strigiformes</taxon>
        <taxon>Strigidae</taxon>
        <taxon>Strix</taxon>
    </lineage>
</organism>
<evidence type="ECO:0000259" key="4">
    <source>
        <dbReference type="PROSITE" id="PS51720"/>
    </source>
</evidence>
<dbReference type="SUPFAM" id="SSF52540">
    <property type="entry name" value="P-loop containing nucleoside triphosphate hydrolases"/>
    <property type="match status" value="1"/>
</dbReference>
<sequence>RGGKRVSWGDVSPLAVAAQCVPSLMPPGDSRGSGMRLLLVGKSRAGKMTTSNILLRERMFKFKSATKPVTVSCAQARCDGEDITVIDTADISDPREMYKEISHCIRLSSPGPHVLLLVTTLGQFIKEDKEATQKVQDISGADFEAHDHLTHAEDLARRPLHNFLRYCSNGVLQHLILQCGSRYCSFTNRGKWFSNDVYLEPRLTEKKVEHHVGRYKAERSEERIPLSLLLSRLSSPSPSPSVRYFDVPVVFAGPAPACPCPSGTQSTLLHRHVPLSSPGSLHVTGTYF</sequence>
<dbReference type="Gene3D" id="3.40.50.300">
    <property type="entry name" value="P-loop containing nucleotide triphosphate hydrolases"/>
    <property type="match status" value="1"/>
</dbReference>
<comment type="similarity">
    <text evidence="1">Belongs to the TRAFAC class TrmE-Era-EngA-EngB-Septin-like GTPase superfamily. AIG1/Toc34/Toc159-like paraseptin GTPase family. IAN subfamily.</text>
</comment>
<dbReference type="GO" id="GO:0005525">
    <property type="term" value="F:GTP binding"/>
    <property type="evidence" value="ECO:0007669"/>
    <property type="project" value="UniProtKB-KW"/>
</dbReference>
<dbReference type="Pfam" id="PF04548">
    <property type="entry name" value="AIG1"/>
    <property type="match status" value="1"/>
</dbReference>
<dbReference type="InterPro" id="IPR006703">
    <property type="entry name" value="G_AIG1"/>
</dbReference>
<dbReference type="InterPro" id="IPR045058">
    <property type="entry name" value="GIMA/IAN/Toc"/>
</dbReference>
<evidence type="ECO:0000256" key="2">
    <source>
        <dbReference type="ARBA" id="ARBA00022741"/>
    </source>
</evidence>
<dbReference type="InterPro" id="IPR027417">
    <property type="entry name" value="P-loop_NTPase"/>
</dbReference>
<dbReference type="Proteomes" id="UP000694551">
    <property type="component" value="Unplaced"/>
</dbReference>
<proteinExistence type="inferred from homology"/>
<keyword evidence="3" id="KW-0342">GTP-binding</keyword>
<name>A0A8D0FVP0_STROC</name>
<keyword evidence="2" id="KW-0547">Nucleotide-binding</keyword>